<name>A0A0A2EJC1_PORCN</name>
<dbReference type="SUPFAM" id="SSF48452">
    <property type="entry name" value="TPR-like"/>
    <property type="match status" value="2"/>
</dbReference>
<evidence type="ECO:0000256" key="3">
    <source>
        <dbReference type="PROSITE-ProRule" id="PRU00339"/>
    </source>
</evidence>
<dbReference type="Gene3D" id="1.25.40.10">
    <property type="entry name" value="Tetratricopeptide repeat domain"/>
    <property type="match status" value="1"/>
</dbReference>
<dbReference type="RefSeq" id="WP_036852557.1">
    <property type="nucleotide sequence ID" value="NZ_JQJD01000056.1"/>
</dbReference>
<feature type="signal peptide" evidence="4">
    <location>
        <begin position="1"/>
        <end position="20"/>
    </location>
</feature>
<dbReference type="PANTHER" id="PTHR45586">
    <property type="entry name" value="TPR REPEAT-CONTAINING PROTEIN PA4667"/>
    <property type="match status" value="1"/>
</dbReference>
<comment type="caution">
    <text evidence="5">The sequence shown here is derived from an EMBL/GenBank/DDBJ whole genome shotgun (WGS) entry which is preliminary data.</text>
</comment>
<dbReference type="InterPro" id="IPR019734">
    <property type="entry name" value="TPR_rpt"/>
</dbReference>
<evidence type="ECO:0000313" key="6">
    <source>
        <dbReference type="Proteomes" id="UP000030125"/>
    </source>
</evidence>
<dbReference type="SMART" id="SM00028">
    <property type="entry name" value="TPR"/>
    <property type="match status" value="3"/>
</dbReference>
<dbReference type="InterPro" id="IPR051012">
    <property type="entry name" value="CellSynth/LPSAsmb/PSIAsmb"/>
</dbReference>
<dbReference type="EMBL" id="JQJD01000056">
    <property type="protein sequence ID" value="KGN78941.1"/>
    <property type="molecule type" value="Genomic_DNA"/>
</dbReference>
<gene>
    <name evidence="5" type="ORF">HQ35_08720</name>
</gene>
<protein>
    <submittedName>
        <fullName evidence="5">Uncharacterized protein</fullName>
    </submittedName>
</protein>
<dbReference type="STRING" id="36874.HQ34_03315"/>
<proteinExistence type="predicted"/>
<feature type="chain" id="PRO_5001998305" evidence="4">
    <location>
        <begin position="21"/>
        <end position="407"/>
    </location>
</feature>
<sequence length="407" mass="46377">MKRLFLLATLSLAVASPALAQVKSVKQAERIAKDDKPDFAQARSIIQPTLSDPETMNDARAWYVAGLIEEKQVDAQKINMSLGKPFDEGAFYGALYAMYPYYIKADSLDALPNEKGKVKRKFKKEIHKAMSENHGFFVNAGSYYFDKEDYASAHKFFKKYLDIKKLPMFEGTPIAEQDSMSMQIGFFSAYAASRMPNNLKNAIAEYEVIKDVQYRQNDVYQLLASAYMELGDSVSYERVLSEGVKVFPQEKYFVFNLINIYVRKGEHEKAKAFLEQAIANDPENKQLYNVLATVYEQGFKDPVKAEEIYRKVLAIDPAYAEAVIGLGRIYYNQAVAIQSEANMINDAKKYKAKEAEAKELFKKALPYFEKAVELEAGNTEYLMALRGIYYNLEMNDKMAEIEKKLGQ</sequence>
<reference evidence="5 6" key="1">
    <citation type="submission" date="2014-08" db="EMBL/GenBank/DDBJ databases">
        <title>Porphyromonas cangingivalis strain:COT-109_OH1386 Genome sequencing.</title>
        <authorList>
            <person name="Wallis C."/>
            <person name="Deusch O."/>
            <person name="O'Flynn C."/>
            <person name="Davis I."/>
            <person name="Jospin G."/>
            <person name="Darling A.E."/>
            <person name="Coil D.A."/>
            <person name="Alexiev A."/>
            <person name="Horsfall A."/>
            <person name="Kirkwood N."/>
            <person name="Harris S."/>
            <person name="Eisen J.A."/>
        </authorList>
    </citation>
    <scope>NUCLEOTIDE SEQUENCE [LARGE SCALE GENOMIC DNA]</scope>
    <source>
        <strain evidence="6">COT-109 OH1386</strain>
    </source>
</reference>
<dbReference type="OrthoDB" id="739506at2"/>
<organism evidence="5 6">
    <name type="scientific">Porphyromonas cangingivalis</name>
    <dbReference type="NCBI Taxonomy" id="36874"/>
    <lineage>
        <taxon>Bacteria</taxon>
        <taxon>Pseudomonadati</taxon>
        <taxon>Bacteroidota</taxon>
        <taxon>Bacteroidia</taxon>
        <taxon>Bacteroidales</taxon>
        <taxon>Porphyromonadaceae</taxon>
        <taxon>Porphyromonas</taxon>
    </lineage>
</organism>
<dbReference type="InterPro" id="IPR011990">
    <property type="entry name" value="TPR-like_helical_dom_sf"/>
</dbReference>
<keyword evidence="4" id="KW-0732">Signal</keyword>
<evidence type="ECO:0000256" key="1">
    <source>
        <dbReference type="ARBA" id="ARBA00022737"/>
    </source>
</evidence>
<evidence type="ECO:0000256" key="2">
    <source>
        <dbReference type="ARBA" id="ARBA00022803"/>
    </source>
</evidence>
<keyword evidence="2 3" id="KW-0802">TPR repeat</keyword>
<keyword evidence="1" id="KW-0677">Repeat</keyword>
<dbReference type="PANTHER" id="PTHR45586:SF1">
    <property type="entry name" value="LIPOPOLYSACCHARIDE ASSEMBLY PROTEIN B"/>
    <property type="match status" value="1"/>
</dbReference>
<dbReference type="eggNOG" id="COG0457">
    <property type="taxonomic scope" value="Bacteria"/>
</dbReference>
<dbReference type="PROSITE" id="PS50005">
    <property type="entry name" value="TPR"/>
    <property type="match status" value="1"/>
</dbReference>
<dbReference type="AlphaFoldDB" id="A0A0A2EJC1"/>
<dbReference type="Pfam" id="PF13432">
    <property type="entry name" value="TPR_16"/>
    <property type="match status" value="1"/>
</dbReference>
<keyword evidence="6" id="KW-1185">Reference proteome</keyword>
<dbReference type="Proteomes" id="UP000030125">
    <property type="component" value="Unassembled WGS sequence"/>
</dbReference>
<feature type="repeat" description="TPR" evidence="3">
    <location>
        <begin position="251"/>
        <end position="284"/>
    </location>
</feature>
<evidence type="ECO:0000256" key="4">
    <source>
        <dbReference type="SAM" id="SignalP"/>
    </source>
</evidence>
<evidence type="ECO:0000313" key="5">
    <source>
        <dbReference type="EMBL" id="KGN78941.1"/>
    </source>
</evidence>
<accession>A0A0A2EJC1</accession>